<keyword evidence="1" id="KW-1133">Transmembrane helix</keyword>
<name>A0A3N4ZKS3_9MICO</name>
<keyword evidence="3" id="KW-1185">Reference proteome</keyword>
<dbReference type="EMBL" id="RKRA01000001">
    <property type="protein sequence ID" value="RPF26252.1"/>
    <property type="molecule type" value="Genomic_DNA"/>
</dbReference>
<reference evidence="2 3" key="1">
    <citation type="submission" date="2018-11" db="EMBL/GenBank/DDBJ databases">
        <title>Sequencing the genomes of 1000 actinobacteria strains.</title>
        <authorList>
            <person name="Klenk H.-P."/>
        </authorList>
    </citation>
    <scope>NUCLEOTIDE SEQUENCE [LARGE SCALE GENOMIC DNA]</scope>
    <source>
        <strain evidence="2 3">DSM 14418</strain>
    </source>
</reference>
<evidence type="ECO:0000313" key="2">
    <source>
        <dbReference type="EMBL" id="RPF26252.1"/>
    </source>
</evidence>
<accession>A0A3N4ZKS3</accession>
<feature type="transmembrane region" description="Helical" evidence="1">
    <location>
        <begin position="20"/>
        <end position="39"/>
    </location>
</feature>
<evidence type="ECO:0000313" key="3">
    <source>
        <dbReference type="Proteomes" id="UP000280726"/>
    </source>
</evidence>
<keyword evidence="1" id="KW-0472">Membrane</keyword>
<dbReference type="Pfam" id="PF10745">
    <property type="entry name" value="DUF2530"/>
    <property type="match status" value="1"/>
</dbReference>
<keyword evidence="1" id="KW-0812">Transmembrane</keyword>
<comment type="caution">
    <text evidence="2">The sequence shown here is derived from an EMBL/GenBank/DDBJ whole genome shotgun (WGS) entry which is preliminary data.</text>
</comment>
<dbReference type="AlphaFoldDB" id="A0A3N4ZKS3"/>
<gene>
    <name evidence="2" type="ORF">EDD32_0686</name>
</gene>
<evidence type="ECO:0000256" key="1">
    <source>
        <dbReference type="SAM" id="Phobius"/>
    </source>
</evidence>
<dbReference type="InterPro" id="IPR019681">
    <property type="entry name" value="DUF2530"/>
</dbReference>
<protein>
    <submittedName>
        <fullName evidence="2">Uncharacterized protein DUF2530</fullName>
    </submittedName>
</protein>
<dbReference type="RefSeq" id="WP_123914617.1">
    <property type="nucleotide sequence ID" value="NZ_RKRA01000001.1"/>
</dbReference>
<dbReference type="OrthoDB" id="5149277at2"/>
<dbReference type="Proteomes" id="UP000280726">
    <property type="component" value="Unassembled WGS sequence"/>
</dbReference>
<organism evidence="2 3">
    <name type="scientific">Georgenia muralis</name>
    <dbReference type="NCBI Taxonomy" id="154117"/>
    <lineage>
        <taxon>Bacteria</taxon>
        <taxon>Bacillati</taxon>
        <taxon>Actinomycetota</taxon>
        <taxon>Actinomycetes</taxon>
        <taxon>Micrococcales</taxon>
        <taxon>Bogoriellaceae</taxon>
        <taxon>Georgenia</taxon>
    </lineage>
</organism>
<proteinExistence type="predicted"/>
<sequence>MPDPHFFDRRPDPPTAKVNAITLTVTGTVVWILATAVVGFLNLRGSVPDEWLWICFAGLGMGVVGVAWGYVHEYRARRRSARG</sequence>
<feature type="transmembrane region" description="Helical" evidence="1">
    <location>
        <begin position="51"/>
        <end position="71"/>
    </location>
</feature>